<reference evidence="9 11" key="2">
    <citation type="submission" date="2016-08" db="EMBL/GenBank/DDBJ databases">
        <authorList>
            <person name="Varghese N."/>
            <person name="Submissions Spin"/>
        </authorList>
    </citation>
    <scope>NUCLEOTIDE SEQUENCE [LARGE SCALE GENOMIC DNA]</scope>
    <source>
        <strain evidence="9 11">HL-109</strain>
    </source>
</reference>
<comment type="caution">
    <text evidence="8">The sequence shown here is derived from an EMBL/GenBank/DDBJ whole genome shotgun (WGS) entry which is preliminary data.</text>
</comment>
<dbReference type="AlphaFoldDB" id="A0A0N8KDS9"/>
<keyword evidence="4" id="KW-1015">Disulfide bond</keyword>
<dbReference type="PANTHER" id="PTHR42852:SF6">
    <property type="entry name" value="THIOL:DISULFIDE INTERCHANGE PROTEIN DSBE"/>
    <property type="match status" value="1"/>
</dbReference>
<dbReference type="GO" id="GO:0015036">
    <property type="term" value="F:disulfide oxidoreductase activity"/>
    <property type="evidence" value="ECO:0007669"/>
    <property type="project" value="InterPro"/>
</dbReference>
<protein>
    <submittedName>
        <fullName evidence="9">Cytochrome c biogenesis protein CcmG, thiol:disulfide interchange protein DsbE</fullName>
    </submittedName>
    <submittedName>
        <fullName evidence="8">Cytochrome c-type biogenesis thiol:disulfide interchange protein CcmG</fullName>
    </submittedName>
</protein>
<evidence type="ECO:0000256" key="1">
    <source>
        <dbReference type="ARBA" id="ARBA00004196"/>
    </source>
</evidence>
<dbReference type="Proteomes" id="UP000050497">
    <property type="component" value="Unassembled WGS sequence"/>
</dbReference>
<dbReference type="Pfam" id="PF08534">
    <property type="entry name" value="Redoxin"/>
    <property type="match status" value="1"/>
</dbReference>
<dbReference type="GO" id="GO:0030288">
    <property type="term" value="C:outer membrane-bounded periplasmic space"/>
    <property type="evidence" value="ECO:0007669"/>
    <property type="project" value="InterPro"/>
</dbReference>
<evidence type="ECO:0000256" key="5">
    <source>
        <dbReference type="ARBA" id="ARBA00023284"/>
    </source>
</evidence>
<dbReference type="PATRIC" id="fig|1653334.4.peg.723"/>
<dbReference type="PROSITE" id="PS51352">
    <property type="entry name" value="THIOREDOXIN_2"/>
    <property type="match status" value="1"/>
</dbReference>
<keyword evidence="6" id="KW-0812">Transmembrane</keyword>
<dbReference type="RefSeq" id="WP_074444728.1">
    <property type="nucleotide sequence ID" value="NZ_FMBM01000002.1"/>
</dbReference>
<dbReference type="Proteomes" id="UP000182800">
    <property type="component" value="Unassembled WGS sequence"/>
</dbReference>
<keyword evidence="6" id="KW-1133">Transmembrane helix</keyword>
<dbReference type="Gene3D" id="3.40.30.10">
    <property type="entry name" value="Glutaredoxin"/>
    <property type="match status" value="1"/>
</dbReference>
<dbReference type="CDD" id="cd03010">
    <property type="entry name" value="TlpA_like_DsbE"/>
    <property type="match status" value="1"/>
</dbReference>
<evidence type="ECO:0000313" key="8">
    <source>
        <dbReference type="EMBL" id="KPQ09386.1"/>
    </source>
</evidence>
<sequence>MSDERNKKASGDGEAAKARPAKPRIRFIHILPVVILLGVSGVFFVRLFGEDPSRVPSVMLNRPAPDFALAPLENLRRAGEPVAGFAREDLPLPTDAEARVNIVNVWASWCAPCRDEHPVLMDLADDPEVRVLGINYKDRPENARRFLGALGNPFDRVGVDESGRSAIEWGVYGVPETFIVDANGIIRYKHIGPIMPSQVEGFREQVNAAKTPVGTLDGPGEDAAAAVR</sequence>
<comment type="subcellular location">
    <subcellularLocation>
        <location evidence="1">Cell envelope</location>
    </subcellularLocation>
</comment>
<dbReference type="SUPFAM" id="SSF52833">
    <property type="entry name" value="Thioredoxin-like"/>
    <property type="match status" value="1"/>
</dbReference>
<dbReference type="InterPro" id="IPR004799">
    <property type="entry name" value="Periplasmic_diS_OxRdtase_DsbE"/>
</dbReference>
<keyword evidence="11" id="KW-1185">Reference proteome</keyword>
<keyword evidence="3" id="KW-0201">Cytochrome c-type biogenesis</keyword>
<dbReference type="OrthoDB" id="9799347at2"/>
<evidence type="ECO:0000256" key="4">
    <source>
        <dbReference type="ARBA" id="ARBA00023157"/>
    </source>
</evidence>
<evidence type="ECO:0000313" key="9">
    <source>
        <dbReference type="EMBL" id="SCC80924.1"/>
    </source>
</evidence>
<accession>A0A0N8KDS9</accession>
<evidence type="ECO:0000313" key="10">
    <source>
        <dbReference type="Proteomes" id="UP000050497"/>
    </source>
</evidence>
<feature type="transmembrane region" description="Helical" evidence="6">
    <location>
        <begin position="27"/>
        <end position="49"/>
    </location>
</feature>
<dbReference type="InterPro" id="IPR017937">
    <property type="entry name" value="Thioredoxin_CS"/>
</dbReference>
<dbReference type="PROSITE" id="PS00194">
    <property type="entry name" value="THIOREDOXIN_1"/>
    <property type="match status" value="1"/>
</dbReference>
<evidence type="ECO:0000256" key="3">
    <source>
        <dbReference type="ARBA" id="ARBA00022748"/>
    </source>
</evidence>
<dbReference type="InterPro" id="IPR013766">
    <property type="entry name" value="Thioredoxin_domain"/>
</dbReference>
<dbReference type="PANTHER" id="PTHR42852">
    <property type="entry name" value="THIOL:DISULFIDE INTERCHANGE PROTEIN DSBE"/>
    <property type="match status" value="1"/>
</dbReference>
<name>A0A0N8KDS9_9HYPH</name>
<reference evidence="8 10" key="1">
    <citation type="submission" date="2015-09" db="EMBL/GenBank/DDBJ databases">
        <title>Identification and resolution of microdiversity through metagenomic sequencing of parallel consortia.</title>
        <authorList>
            <person name="Nelson W.C."/>
            <person name="Romine M.F."/>
            <person name="Lindemann S.R."/>
        </authorList>
    </citation>
    <scope>NUCLEOTIDE SEQUENCE [LARGE SCALE GENOMIC DNA]</scope>
    <source>
        <strain evidence="8">HL-109</strain>
    </source>
</reference>
<dbReference type="STRING" id="1653334.GA0071312_1853"/>
<evidence type="ECO:0000256" key="6">
    <source>
        <dbReference type="SAM" id="Phobius"/>
    </source>
</evidence>
<dbReference type="EMBL" id="FMBM01000002">
    <property type="protein sequence ID" value="SCC80924.1"/>
    <property type="molecule type" value="Genomic_DNA"/>
</dbReference>
<dbReference type="EMBL" id="LJSX01000028">
    <property type="protein sequence ID" value="KPQ09386.1"/>
    <property type="molecule type" value="Genomic_DNA"/>
</dbReference>
<comment type="similarity">
    <text evidence="2">Belongs to the thioredoxin family. DsbE subfamily.</text>
</comment>
<keyword evidence="6" id="KW-0472">Membrane</keyword>
<evidence type="ECO:0000259" key="7">
    <source>
        <dbReference type="PROSITE" id="PS51352"/>
    </source>
</evidence>
<dbReference type="GO" id="GO:0017004">
    <property type="term" value="P:cytochrome complex assembly"/>
    <property type="evidence" value="ECO:0007669"/>
    <property type="project" value="UniProtKB-KW"/>
</dbReference>
<gene>
    <name evidence="8" type="primary">ccmG</name>
    <name evidence="9" type="ORF">GA0071312_1853</name>
    <name evidence="8" type="ORF">HLUCCO17_14890</name>
</gene>
<dbReference type="InterPro" id="IPR013740">
    <property type="entry name" value="Redoxin"/>
</dbReference>
<keyword evidence="5" id="KW-0676">Redox-active center</keyword>
<dbReference type="InterPro" id="IPR036249">
    <property type="entry name" value="Thioredoxin-like_sf"/>
</dbReference>
<evidence type="ECO:0000313" key="11">
    <source>
        <dbReference type="Proteomes" id="UP000182800"/>
    </source>
</evidence>
<proteinExistence type="inferred from homology"/>
<feature type="domain" description="Thioredoxin" evidence="7">
    <location>
        <begin position="58"/>
        <end position="211"/>
    </location>
</feature>
<evidence type="ECO:0000256" key="2">
    <source>
        <dbReference type="ARBA" id="ARBA00007758"/>
    </source>
</evidence>
<organism evidence="8 10">
    <name type="scientific">Saliniramus fredricksonii</name>
    <dbReference type="NCBI Taxonomy" id="1653334"/>
    <lineage>
        <taxon>Bacteria</taxon>
        <taxon>Pseudomonadati</taxon>
        <taxon>Pseudomonadota</taxon>
        <taxon>Alphaproteobacteria</taxon>
        <taxon>Hyphomicrobiales</taxon>
        <taxon>Salinarimonadaceae</taxon>
        <taxon>Saliniramus</taxon>
    </lineage>
</organism>
<dbReference type="NCBIfam" id="TIGR00385">
    <property type="entry name" value="dsbE"/>
    <property type="match status" value="1"/>
</dbReference>
<dbReference type="InterPro" id="IPR050553">
    <property type="entry name" value="Thioredoxin_ResA/DsbE_sf"/>
</dbReference>